<dbReference type="AlphaFoldDB" id="A0A318HYF4"/>
<evidence type="ECO:0000313" key="2">
    <source>
        <dbReference type="Proteomes" id="UP000248314"/>
    </source>
</evidence>
<gene>
    <name evidence="1" type="ORF">EJ73_01498</name>
</gene>
<evidence type="ECO:0000313" key="1">
    <source>
        <dbReference type="EMBL" id="PXX21720.1"/>
    </source>
</evidence>
<dbReference type="Proteomes" id="UP000248314">
    <property type="component" value="Unassembled WGS sequence"/>
</dbReference>
<dbReference type="EMBL" id="QJJX01000016">
    <property type="protein sequence ID" value="PXX21720.1"/>
    <property type="molecule type" value="Genomic_DNA"/>
</dbReference>
<proteinExistence type="predicted"/>
<reference evidence="1 2" key="1">
    <citation type="submission" date="2018-05" db="EMBL/GenBank/DDBJ databases">
        <title>Genomic Encyclopedia of Type Strains, Phase I: the one thousand microbial genomes (KMG-I) project.</title>
        <authorList>
            <person name="Kyrpides N."/>
        </authorList>
    </citation>
    <scope>NUCLEOTIDE SEQUENCE [LARGE SCALE GENOMIC DNA]</scope>
    <source>
        <strain evidence="1 2">DSM 15611</strain>
    </source>
</reference>
<organism evidence="1 2">
    <name type="scientific">Hoylesella shahii DSM 15611 = JCM 12083</name>
    <dbReference type="NCBI Taxonomy" id="1122991"/>
    <lineage>
        <taxon>Bacteria</taxon>
        <taxon>Pseudomonadati</taxon>
        <taxon>Bacteroidota</taxon>
        <taxon>Bacteroidia</taxon>
        <taxon>Bacteroidales</taxon>
        <taxon>Prevotellaceae</taxon>
        <taxon>Hoylesella</taxon>
    </lineage>
</organism>
<keyword evidence="2" id="KW-1185">Reference proteome</keyword>
<sequence>MEYTRQIIFAFLFTIALEACSSMQKIESVSTIQELTVGKHSAAVFIVMYDKEVGKEAILKGIKRSKATIVYDYKNINAMAIKKPDGTTLKESMTYFQGIKGVLSVEYDHIVPLIMPIEPKQEIQ</sequence>
<comment type="caution">
    <text evidence="1">The sequence shown here is derived from an EMBL/GenBank/DDBJ whole genome shotgun (WGS) entry which is preliminary data.</text>
</comment>
<protein>
    <submittedName>
        <fullName evidence="1">Uncharacterized protein</fullName>
    </submittedName>
</protein>
<dbReference type="STRING" id="1122991.GCA_000613445_02907"/>
<accession>A0A318HYF4</accession>
<name>A0A318HYF4_9BACT</name>